<gene>
    <name evidence="3" type="ORF">MEDL_68431</name>
</gene>
<protein>
    <submittedName>
        <fullName evidence="3">MYST3</fullName>
        <ecNumber evidence="3">2.3.1.48</ecNumber>
    </submittedName>
</protein>
<feature type="coiled-coil region" evidence="1">
    <location>
        <begin position="106"/>
        <end position="133"/>
    </location>
</feature>
<feature type="compositionally biased region" description="Polar residues" evidence="2">
    <location>
        <begin position="1"/>
        <end position="10"/>
    </location>
</feature>
<keyword evidence="3" id="KW-0012">Acyltransferase</keyword>
<evidence type="ECO:0000313" key="3">
    <source>
        <dbReference type="EMBL" id="CAG2257142.1"/>
    </source>
</evidence>
<evidence type="ECO:0000256" key="1">
    <source>
        <dbReference type="SAM" id="Coils"/>
    </source>
</evidence>
<comment type="caution">
    <text evidence="3">The sequence shown here is derived from an EMBL/GenBank/DDBJ whole genome shotgun (WGS) entry which is preliminary data.</text>
</comment>
<proteinExistence type="predicted"/>
<evidence type="ECO:0000256" key="2">
    <source>
        <dbReference type="SAM" id="MobiDB-lite"/>
    </source>
</evidence>
<feature type="compositionally biased region" description="Low complexity" evidence="2">
    <location>
        <begin position="11"/>
        <end position="22"/>
    </location>
</feature>
<dbReference type="AlphaFoldDB" id="A0A8S3VGP8"/>
<keyword evidence="3" id="KW-0808">Transferase</keyword>
<accession>A0A8S3VGP8</accession>
<feature type="compositionally biased region" description="Basic and acidic residues" evidence="2">
    <location>
        <begin position="27"/>
        <end position="36"/>
    </location>
</feature>
<feature type="region of interest" description="Disordered" evidence="2">
    <location>
        <begin position="1"/>
        <end position="37"/>
    </location>
</feature>
<evidence type="ECO:0000313" key="4">
    <source>
        <dbReference type="Proteomes" id="UP000683360"/>
    </source>
</evidence>
<sequence length="246" mass="27657">MSLANWSGVTSPKPNQSQSPKSNLKRKNSDETDQNVKSKKFCKVMSHDCSDWYTEDPKGLWHCKICRAAKKGNAYAFGHLVPAKTTNQQRHTRTHDHIDAQDFLKLQDQALMKKVLEDELENEEAIISAMKISYCLAVTGQSNSMFPKLIELLDCVGLDVSSKLCKAKNASHVSEASVNEHQSCIAESIMSNIVNEVNKSDESTDMANKTNNVKTIKKHGQSILAFNFSSAYAIWKKRREQKNLHV</sequence>
<organism evidence="3 4">
    <name type="scientific">Mytilus edulis</name>
    <name type="common">Blue mussel</name>
    <dbReference type="NCBI Taxonomy" id="6550"/>
    <lineage>
        <taxon>Eukaryota</taxon>
        <taxon>Metazoa</taxon>
        <taxon>Spiralia</taxon>
        <taxon>Lophotrochozoa</taxon>
        <taxon>Mollusca</taxon>
        <taxon>Bivalvia</taxon>
        <taxon>Autobranchia</taxon>
        <taxon>Pteriomorphia</taxon>
        <taxon>Mytilida</taxon>
        <taxon>Mytiloidea</taxon>
        <taxon>Mytilidae</taxon>
        <taxon>Mytilinae</taxon>
        <taxon>Mytilus</taxon>
    </lineage>
</organism>
<reference evidence="3" key="1">
    <citation type="submission" date="2021-03" db="EMBL/GenBank/DDBJ databases">
        <authorList>
            <person name="Bekaert M."/>
        </authorList>
    </citation>
    <scope>NUCLEOTIDE SEQUENCE</scope>
</reference>
<name>A0A8S3VGP8_MYTED</name>
<dbReference type="GO" id="GO:0061733">
    <property type="term" value="F:protein-lysine-acetyltransferase activity"/>
    <property type="evidence" value="ECO:0007669"/>
    <property type="project" value="UniProtKB-EC"/>
</dbReference>
<dbReference type="EC" id="2.3.1.48" evidence="3"/>
<dbReference type="EMBL" id="CAJPWZ010003321">
    <property type="protein sequence ID" value="CAG2257142.1"/>
    <property type="molecule type" value="Genomic_DNA"/>
</dbReference>
<dbReference type="Proteomes" id="UP000683360">
    <property type="component" value="Unassembled WGS sequence"/>
</dbReference>
<keyword evidence="1" id="KW-0175">Coiled coil</keyword>
<keyword evidence="4" id="KW-1185">Reference proteome</keyword>